<dbReference type="NCBIfam" id="TIGR02595">
    <property type="entry name" value="PEP_CTERM"/>
    <property type="match status" value="1"/>
</dbReference>
<evidence type="ECO:0000256" key="1">
    <source>
        <dbReference type="SAM" id="SignalP"/>
    </source>
</evidence>
<dbReference type="NCBIfam" id="NF035944">
    <property type="entry name" value="PEPxxWA-CTERM"/>
    <property type="match status" value="1"/>
</dbReference>
<feature type="domain" description="Ice-binding protein C-terminal" evidence="2">
    <location>
        <begin position="222"/>
        <end position="245"/>
    </location>
</feature>
<dbReference type="AlphaFoldDB" id="A0A841L452"/>
<dbReference type="InterPro" id="IPR013424">
    <property type="entry name" value="Ice-binding_C"/>
</dbReference>
<reference evidence="3 4" key="1">
    <citation type="submission" date="2020-08" db="EMBL/GenBank/DDBJ databases">
        <title>Genomic Encyclopedia of Type Strains, Phase IV (KMG-IV): sequencing the most valuable type-strain genomes for metagenomic binning, comparative biology and taxonomic classification.</title>
        <authorList>
            <person name="Goeker M."/>
        </authorList>
    </citation>
    <scope>NUCLEOTIDE SEQUENCE [LARGE SCALE GENOMIC DNA]</scope>
    <source>
        <strain evidence="3 4">DSM 102189</strain>
    </source>
</reference>
<organism evidence="3 4">
    <name type="scientific">Polymorphobacter multimanifer</name>
    <dbReference type="NCBI Taxonomy" id="1070431"/>
    <lineage>
        <taxon>Bacteria</taxon>
        <taxon>Pseudomonadati</taxon>
        <taxon>Pseudomonadota</taxon>
        <taxon>Alphaproteobacteria</taxon>
        <taxon>Sphingomonadales</taxon>
        <taxon>Sphingosinicellaceae</taxon>
        <taxon>Polymorphobacter</taxon>
    </lineage>
</organism>
<gene>
    <name evidence="3" type="ORF">FHS79_001218</name>
</gene>
<dbReference type="Proteomes" id="UP000538147">
    <property type="component" value="Unassembled WGS sequence"/>
</dbReference>
<accession>A0A841L452</accession>
<name>A0A841L452_9SPHN</name>
<sequence>MRQISLATAFLATAAMASPSLAVTNLIKNGSFEQGPAGADGFVGWTLINTPDGVPSQDQRASVINYNSTAQYPTSAFGESVAPDNTASASPDAVGTKAAYFVGDFSLNETIAQLTYLNPGNYRVGFSYYLTENGLANVGNSTFQATILDIPVASTIIDANSPSRVWQYASGVGQITAAGHYNTSFVFNSNQFPSKDIVIDRVFAIRTTDMADVIIPPTPSFVPEPTTWAMLVLGFGLVGTSLRRRATLQTVVA</sequence>
<dbReference type="EMBL" id="JACIIV010000007">
    <property type="protein sequence ID" value="MBB6227056.1"/>
    <property type="molecule type" value="Genomic_DNA"/>
</dbReference>
<evidence type="ECO:0000313" key="3">
    <source>
        <dbReference type="EMBL" id="MBB6227056.1"/>
    </source>
</evidence>
<comment type="caution">
    <text evidence="3">The sequence shown here is derived from an EMBL/GenBank/DDBJ whole genome shotgun (WGS) entry which is preliminary data.</text>
</comment>
<evidence type="ECO:0000259" key="2">
    <source>
        <dbReference type="Pfam" id="PF07589"/>
    </source>
</evidence>
<feature type="chain" id="PRO_5032615588" description="Ice-binding protein C-terminal domain-containing protein" evidence="1">
    <location>
        <begin position="23"/>
        <end position="253"/>
    </location>
</feature>
<protein>
    <recommendedName>
        <fullName evidence="2">Ice-binding protein C-terminal domain-containing protein</fullName>
    </recommendedName>
</protein>
<proteinExistence type="predicted"/>
<keyword evidence="1" id="KW-0732">Signal</keyword>
<evidence type="ECO:0000313" key="4">
    <source>
        <dbReference type="Proteomes" id="UP000538147"/>
    </source>
</evidence>
<feature type="signal peptide" evidence="1">
    <location>
        <begin position="1"/>
        <end position="22"/>
    </location>
</feature>
<dbReference type="RefSeq" id="WP_243452702.1">
    <property type="nucleotide sequence ID" value="NZ_JACIIV010000007.1"/>
</dbReference>
<dbReference type="Gene3D" id="2.60.120.260">
    <property type="entry name" value="Galactose-binding domain-like"/>
    <property type="match status" value="1"/>
</dbReference>
<keyword evidence="4" id="KW-1185">Reference proteome</keyword>
<dbReference type="Pfam" id="PF07589">
    <property type="entry name" value="PEP-CTERM"/>
    <property type="match status" value="1"/>
</dbReference>